<dbReference type="AlphaFoldDB" id="A0A095ADV1"/>
<protein>
    <submittedName>
        <fullName evidence="1">Uncharacterized protein</fullName>
    </submittedName>
</protein>
<name>A0A095ADV1_SCHHA</name>
<reference evidence="1" key="1">
    <citation type="journal article" date="2012" name="Nat. Genet.">
        <title>Whole-genome sequence of Schistosoma haematobium.</title>
        <authorList>
            <person name="Young N.D."/>
            <person name="Jex A.R."/>
            <person name="Li B."/>
            <person name="Liu S."/>
            <person name="Yang L."/>
            <person name="Xiong Z."/>
            <person name="Li Y."/>
            <person name="Cantacessi C."/>
            <person name="Hall R.S."/>
            <person name="Xu X."/>
            <person name="Chen F."/>
            <person name="Wu X."/>
            <person name="Zerlotini A."/>
            <person name="Oliveira G."/>
            <person name="Hofmann A."/>
            <person name="Zhang G."/>
            <person name="Fang X."/>
            <person name="Kang Y."/>
            <person name="Campbell B.E."/>
            <person name="Loukas A."/>
            <person name="Ranganathan S."/>
            <person name="Rollinson D."/>
            <person name="Rinaldi G."/>
            <person name="Brindley P.J."/>
            <person name="Yang H."/>
            <person name="Wang J."/>
            <person name="Wang J."/>
            <person name="Gasser R.B."/>
        </authorList>
    </citation>
    <scope>NUCLEOTIDE SEQUENCE [LARGE SCALE GENOMIC DNA]</scope>
</reference>
<evidence type="ECO:0000313" key="1">
    <source>
        <dbReference type="EMBL" id="KGB31996.1"/>
    </source>
</evidence>
<sequence length="58" mass="6628">MDVDLSELDDWLGTLEELQLSSMLFCLDIWEILREHESVNPLPKNKALLIEPVSTGVM</sequence>
<gene>
    <name evidence="1" type="ORF">MS3_00132</name>
</gene>
<dbReference type="EMBL" id="KL250489">
    <property type="protein sequence ID" value="KGB31996.1"/>
    <property type="molecule type" value="Genomic_DNA"/>
</dbReference>
<accession>A0A095ADV1</accession>
<proteinExistence type="predicted"/>
<organism evidence="1">
    <name type="scientific">Schistosoma haematobium</name>
    <name type="common">Blood fluke</name>
    <dbReference type="NCBI Taxonomy" id="6185"/>
    <lineage>
        <taxon>Eukaryota</taxon>
        <taxon>Metazoa</taxon>
        <taxon>Spiralia</taxon>
        <taxon>Lophotrochozoa</taxon>
        <taxon>Platyhelminthes</taxon>
        <taxon>Trematoda</taxon>
        <taxon>Digenea</taxon>
        <taxon>Strigeidida</taxon>
        <taxon>Schistosomatoidea</taxon>
        <taxon>Schistosomatidae</taxon>
        <taxon>Schistosoma</taxon>
    </lineage>
</organism>